<protein>
    <submittedName>
        <fullName evidence="1">Uncharacterized protein</fullName>
    </submittedName>
</protein>
<keyword evidence="2" id="KW-1185">Reference proteome</keyword>
<dbReference type="KEGG" id="vg:14477406"/>
<gene>
    <name evidence="1" type="primary">165</name>
    <name evidence="1" type="ORF">HVTV1_165</name>
</gene>
<evidence type="ECO:0000313" key="1">
    <source>
        <dbReference type="EMBL" id="AGC34534.1"/>
    </source>
</evidence>
<dbReference type="Proteomes" id="UP000011137">
    <property type="component" value="Segment"/>
</dbReference>
<dbReference type="EMBL" id="KC117377">
    <property type="protein sequence ID" value="AGC34534.1"/>
    <property type="molecule type" value="Genomic_DNA"/>
</dbReference>
<proteinExistence type="predicted"/>
<dbReference type="GeneID" id="14477406"/>
<accession>L7TH37</accession>
<reference evidence="1 2" key="1">
    <citation type="journal article" date="2013" name="J. Virol.">
        <title>Insights into head-tailed viruses infecting extremely halophilic archaea.</title>
        <authorList>
            <person name="Pietila M.K."/>
            <person name="Laurinmaki P."/>
            <person name="Russell D.A."/>
            <person name="Ko C.C."/>
            <person name="Jacobs-Sera D."/>
            <person name="Butcher S.J."/>
            <person name="Bamford D.H."/>
            <person name="Hendrix R.W."/>
        </authorList>
    </citation>
    <scope>NUCLEOTIDE SEQUENCE [LARGE SCALE GENOMIC DNA]</scope>
</reference>
<evidence type="ECO:0000313" key="2">
    <source>
        <dbReference type="Proteomes" id="UP000011137"/>
    </source>
</evidence>
<organism evidence="1 2">
    <name type="scientific">Haloarcula vallismortis tailed virus 1</name>
    <dbReference type="NCBI Taxonomy" id="1262528"/>
    <lineage>
        <taxon>Viruses</taxon>
        <taxon>Duplodnaviria</taxon>
        <taxon>Heunggongvirae</taxon>
        <taxon>Uroviricota</taxon>
        <taxon>Caudoviricetes</taxon>
        <taxon>Thumleimavirales</taxon>
        <taxon>Druskaviridae</taxon>
        <taxon>Tredecimvirus</taxon>
        <taxon>Tredecimvirus thailandense</taxon>
        <taxon>Tredecimvirus HVTV1</taxon>
    </lineage>
</organism>
<name>L7TH37_9CAUD</name>
<dbReference type="RefSeq" id="YP_007379070.1">
    <property type="nucleotide sequence ID" value="NC_020158.1"/>
</dbReference>
<sequence length="61" mass="7205">MSDELGVPDGVERQYKVGQDDKSLPPSIWLYDAVDRQRLEARHVYWCDNYISEFWDGRLDA</sequence>